<gene>
    <name evidence="7" type="ORF">DWZ83_00685</name>
</gene>
<dbReference type="AlphaFoldDB" id="A0A415PR44"/>
<dbReference type="GeneID" id="92792375"/>
<evidence type="ECO:0000256" key="3">
    <source>
        <dbReference type="ARBA" id="ARBA00023082"/>
    </source>
</evidence>
<dbReference type="GO" id="GO:0006352">
    <property type="term" value="P:DNA-templated transcription initiation"/>
    <property type="evidence" value="ECO:0007669"/>
    <property type="project" value="InterPro"/>
</dbReference>
<proteinExistence type="inferred from homology"/>
<keyword evidence="2" id="KW-0805">Transcription regulation</keyword>
<dbReference type="SUPFAM" id="SSF88659">
    <property type="entry name" value="Sigma3 and sigma4 domains of RNA polymerase sigma factors"/>
    <property type="match status" value="1"/>
</dbReference>
<reference evidence="7 8" key="1">
    <citation type="submission" date="2018-08" db="EMBL/GenBank/DDBJ databases">
        <title>A genome reference for cultivated species of the human gut microbiota.</title>
        <authorList>
            <person name="Zou Y."/>
            <person name="Xue W."/>
            <person name="Luo G."/>
        </authorList>
    </citation>
    <scope>NUCLEOTIDE SEQUENCE [LARGE SCALE GENOMIC DNA]</scope>
    <source>
        <strain evidence="7 8">AF35-6BH</strain>
    </source>
</reference>
<dbReference type="InterPro" id="IPR036388">
    <property type="entry name" value="WH-like_DNA-bd_sf"/>
</dbReference>
<feature type="domain" description="RNA polymerase sigma factor 70 region 4 type 2" evidence="6">
    <location>
        <begin position="102"/>
        <end position="152"/>
    </location>
</feature>
<dbReference type="EMBL" id="QRPK01000002">
    <property type="protein sequence ID" value="RHM15207.1"/>
    <property type="molecule type" value="Genomic_DNA"/>
</dbReference>
<evidence type="ECO:0000256" key="2">
    <source>
        <dbReference type="ARBA" id="ARBA00023015"/>
    </source>
</evidence>
<evidence type="ECO:0000259" key="5">
    <source>
        <dbReference type="Pfam" id="PF04542"/>
    </source>
</evidence>
<dbReference type="Gene3D" id="1.10.1740.10">
    <property type="match status" value="1"/>
</dbReference>
<dbReference type="Gene3D" id="1.10.10.10">
    <property type="entry name" value="Winged helix-like DNA-binding domain superfamily/Winged helix DNA-binding domain"/>
    <property type="match status" value="1"/>
</dbReference>
<accession>A0A415PR44</accession>
<dbReference type="InterPro" id="IPR007627">
    <property type="entry name" value="RNA_pol_sigma70_r2"/>
</dbReference>
<dbReference type="OrthoDB" id="1641859at2"/>
<evidence type="ECO:0000313" key="8">
    <source>
        <dbReference type="Proteomes" id="UP000284868"/>
    </source>
</evidence>
<dbReference type="RefSeq" id="WP_022420534.1">
    <property type="nucleotide sequence ID" value="NZ_CABKNA010000019.1"/>
</dbReference>
<dbReference type="NCBIfam" id="TIGR02937">
    <property type="entry name" value="sigma70-ECF"/>
    <property type="match status" value="1"/>
</dbReference>
<dbReference type="Pfam" id="PF04542">
    <property type="entry name" value="Sigma70_r2"/>
    <property type="match status" value="1"/>
</dbReference>
<evidence type="ECO:0000259" key="6">
    <source>
        <dbReference type="Pfam" id="PF08281"/>
    </source>
</evidence>
<evidence type="ECO:0000313" key="7">
    <source>
        <dbReference type="EMBL" id="RHM15207.1"/>
    </source>
</evidence>
<keyword evidence="4" id="KW-0804">Transcription</keyword>
<dbReference type="InterPro" id="IPR014284">
    <property type="entry name" value="RNA_pol_sigma-70_dom"/>
</dbReference>
<comment type="caution">
    <text evidence="7">The sequence shown here is derived from an EMBL/GenBank/DDBJ whole genome shotgun (WGS) entry which is preliminary data.</text>
</comment>
<dbReference type="SUPFAM" id="SSF88946">
    <property type="entry name" value="Sigma2 domain of RNA polymerase sigma factors"/>
    <property type="match status" value="1"/>
</dbReference>
<keyword evidence="3" id="KW-0731">Sigma factor</keyword>
<evidence type="ECO:0000256" key="1">
    <source>
        <dbReference type="ARBA" id="ARBA00010641"/>
    </source>
</evidence>
<dbReference type="InterPro" id="IPR013249">
    <property type="entry name" value="RNA_pol_sigma70_r4_t2"/>
</dbReference>
<feature type="domain" description="RNA polymerase sigma-70 region 2" evidence="5">
    <location>
        <begin position="11"/>
        <end position="76"/>
    </location>
</feature>
<name>A0A415PR44_9FIRM</name>
<dbReference type="InterPro" id="IPR039425">
    <property type="entry name" value="RNA_pol_sigma-70-like"/>
</dbReference>
<sequence length="162" mass="18999">MDKDEFCEQIRLYEKSMYYVAMSVVRNEADAGDVISEAIYRAYKSLPALKHKRFFKAWILRIVHNTAVEWIRKNARLVQMEAIEENIEEQSVHDDLTMKVTLKEAVSALKQPYQTVVILFYYENLSVMEIAHITDASVMAVKKQLSRARKMLYKVLKEDCEI</sequence>
<dbReference type="CDD" id="cd06171">
    <property type="entry name" value="Sigma70_r4"/>
    <property type="match status" value="1"/>
</dbReference>
<dbReference type="PANTHER" id="PTHR43133">
    <property type="entry name" value="RNA POLYMERASE ECF-TYPE SIGMA FACTO"/>
    <property type="match status" value="1"/>
</dbReference>
<dbReference type="InterPro" id="IPR013325">
    <property type="entry name" value="RNA_pol_sigma_r2"/>
</dbReference>
<protein>
    <submittedName>
        <fullName evidence="7">Sigma-70 family RNA polymerase sigma factor</fullName>
    </submittedName>
</protein>
<keyword evidence="8" id="KW-1185">Reference proteome</keyword>
<organism evidence="7 8">
    <name type="scientific">Amedibacillus dolichus</name>
    <dbReference type="NCBI Taxonomy" id="31971"/>
    <lineage>
        <taxon>Bacteria</taxon>
        <taxon>Bacillati</taxon>
        <taxon>Bacillota</taxon>
        <taxon>Erysipelotrichia</taxon>
        <taxon>Erysipelotrichales</taxon>
        <taxon>Erysipelotrichaceae</taxon>
        <taxon>Amedibacillus</taxon>
    </lineage>
</organism>
<dbReference type="GO" id="GO:0016987">
    <property type="term" value="F:sigma factor activity"/>
    <property type="evidence" value="ECO:0007669"/>
    <property type="project" value="UniProtKB-KW"/>
</dbReference>
<dbReference type="Proteomes" id="UP000284868">
    <property type="component" value="Unassembled WGS sequence"/>
</dbReference>
<evidence type="ECO:0000256" key="4">
    <source>
        <dbReference type="ARBA" id="ARBA00023163"/>
    </source>
</evidence>
<dbReference type="PANTHER" id="PTHR43133:SF51">
    <property type="entry name" value="RNA POLYMERASE SIGMA FACTOR"/>
    <property type="match status" value="1"/>
</dbReference>
<comment type="similarity">
    <text evidence="1">Belongs to the sigma-70 factor family. ECF subfamily.</text>
</comment>
<dbReference type="GO" id="GO:0003677">
    <property type="term" value="F:DNA binding"/>
    <property type="evidence" value="ECO:0007669"/>
    <property type="project" value="InterPro"/>
</dbReference>
<dbReference type="InterPro" id="IPR013324">
    <property type="entry name" value="RNA_pol_sigma_r3/r4-like"/>
</dbReference>
<dbReference type="Pfam" id="PF08281">
    <property type="entry name" value="Sigma70_r4_2"/>
    <property type="match status" value="1"/>
</dbReference>